<name>A0A1I0TY41_9SPHI</name>
<accession>A0A1I0TY41</accession>
<protein>
    <submittedName>
        <fullName evidence="1">Four helix bundle protein</fullName>
    </submittedName>
</protein>
<dbReference type="CDD" id="cd16377">
    <property type="entry name" value="23S_rRNA_IVP_like"/>
    <property type="match status" value="1"/>
</dbReference>
<dbReference type="InterPro" id="IPR036583">
    <property type="entry name" value="23S_rRNA_IVS_sf"/>
</dbReference>
<dbReference type="AlphaFoldDB" id="A0A1I0TY41"/>
<dbReference type="OrthoDB" id="9811959at2"/>
<gene>
    <name evidence="1" type="ORF">SAMN04488511_11674</name>
</gene>
<reference evidence="2" key="1">
    <citation type="submission" date="2016-10" db="EMBL/GenBank/DDBJ databases">
        <authorList>
            <person name="Varghese N."/>
            <person name="Submissions S."/>
        </authorList>
    </citation>
    <scope>NUCLEOTIDE SEQUENCE [LARGE SCALE GENOMIC DNA]</scope>
    <source>
        <strain evidence="2">DSM 18130</strain>
    </source>
</reference>
<dbReference type="Pfam" id="PF05635">
    <property type="entry name" value="23S_rRNA_IVP"/>
    <property type="match status" value="1"/>
</dbReference>
<keyword evidence="2" id="KW-1185">Reference proteome</keyword>
<dbReference type="Proteomes" id="UP000198836">
    <property type="component" value="Unassembled WGS sequence"/>
</dbReference>
<dbReference type="PANTHER" id="PTHR38471:SF2">
    <property type="entry name" value="FOUR HELIX BUNDLE PROTEIN"/>
    <property type="match status" value="1"/>
</dbReference>
<sequence>MRDYKKLEVWKKAHELNMFIKKNIATQFPKEERFELTSQLTRASLSIPLNIVEGCGRFTDKDFAHFLDNALGSANEIDYCCLCASELKYISEDDYLKVNQLISEVRAMLISFLKFLRSAGKKP</sequence>
<dbReference type="SUPFAM" id="SSF158446">
    <property type="entry name" value="IVS-encoded protein-like"/>
    <property type="match status" value="1"/>
</dbReference>
<dbReference type="EMBL" id="FOJM01000016">
    <property type="protein sequence ID" value="SFA56658.1"/>
    <property type="molecule type" value="Genomic_DNA"/>
</dbReference>
<evidence type="ECO:0000313" key="2">
    <source>
        <dbReference type="Proteomes" id="UP000198836"/>
    </source>
</evidence>
<dbReference type="STRING" id="332999.SAMN04488511_11674"/>
<dbReference type="InterPro" id="IPR012657">
    <property type="entry name" value="23S_rRNA-intervening_sequence"/>
</dbReference>
<proteinExistence type="predicted"/>
<organism evidence="1 2">
    <name type="scientific">Pedobacter suwonensis</name>
    <dbReference type="NCBI Taxonomy" id="332999"/>
    <lineage>
        <taxon>Bacteria</taxon>
        <taxon>Pseudomonadati</taxon>
        <taxon>Bacteroidota</taxon>
        <taxon>Sphingobacteriia</taxon>
        <taxon>Sphingobacteriales</taxon>
        <taxon>Sphingobacteriaceae</taxon>
        <taxon>Pedobacter</taxon>
    </lineage>
</organism>
<dbReference type="PANTHER" id="PTHR38471">
    <property type="entry name" value="FOUR HELIX BUNDLE PROTEIN"/>
    <property type="match status" value="1"/>
</dbReference>
<dbReference type="NCBIfam" id="TIGR02436">
    <property type="entry name" value="four helix bundle protein"/>
    <property type="match status" value="1"/>
</dbReference>
<dbReference type="RefSeq" id="WP_090986383.1">
    <property type="nucleotide sequence ID" value="NZ_FOJM01000016.1"/>
</dbReference>
<evidence type="ECO:0000313" key="1">
    <source>
        <dbReference type="EMBL" id="SFA56658.1"/>
    </source>
</evidence>
<dbReference type="Gene3D" id="1.20.1440.60">
    <property type="entry name" value="23S rRNA-intervening sequence"/>
    <property type="match status" value="1"/>
</dbReference>